<organism evidence="5 6">
    <name type="scientific">Nonomuraea composti</name>
    <dbReference type="NCBI Taxonomy" id="2720023"/>
    <lineage>
        <taxon>Bacteria</taxon>
        <taxon>Bacillati</taxon>
        <taxon>Actinomycetota</taxon>
        <taxon>Actinomycetes</taxon>
        <taxon>Streptosporangiales</taxon>
        <taxon>Streptosporangiaceae</taxon>
        <taxon>Nonomuraea</taxon>
    </lineage>
</organism>
<feature type="region of interest" description="Disordered" evidence="1">
    <location>
        <begin position="388"/>
        <end position="411"/>
    </location>
</feature>
<dbReference type="RefSeq" id="WP_168017466.1">
    <property type="nucleotide sequence ID" value="NZ_JAATEP010000042.1"/>
</dbReference>
<dbReference type="SUPFAM" id="SSF54001">
    <property type="entry name" value="Cysteine proteinases"/>
    <property type="match status" value="1"/>
</dbReference>
<feature type="transmembrane region" description="Helical" evidence="2">
    <location>
        <begin position="173"/>
        <end position="190"/>
    </location>
</feature>
<sequence length="811" mass="81947">MLPVESPVRRLVAVGVVVLLGAAAGLAFDGVFALEALWPVVAVAAGGPGVVALLLAGRVPLWGVIPVSVLAWLTAVSATLFRAEAWLGFVPSPAAVRAALVGVRDAGGQLLTTILPAAPDSTAVVLVSFLVWAATTAGAELALRSRAVLLPALAALPVLAVAIVFGVAGAGSAVPYAAVFAGLVLLLALVRSGRSLGSLAAGVPMLGVLVLVGVLAGPVLPVAGRPYDVRELVEQPPPRPMSGVSALDQVSAWLQNPQRELFTVSTTSEANLRLAVLDTFDGVSWTSSAGFVPTGGRVPEAAGERDTPGQQDTAQRGADERRDIVEQRFTLQKLPGPWLPAADRPVRATGPGLVVDPATGALAGTRAREGMTYQVTSGIRRYTAEELRDATPAADPAALRLPDGPDGRTPPQRARLRDLARRATAGARNPAQQAARLAAYLRKLAVNDVNAPPGHGYRSIEFFLTESKRGTTEQFAASFALLARSIGLPTRIVVGFRPGGPVAAAPKGPTGAAISGATIGAADGPADGPAGGAAGGAGGGAAGGAAGDDAGGPAGAAAGGAAGAPAGGAAGAVADGAAGAGADGGVRQVRGGDVLAWAEVAFDGIGWVPFYPTPSRTRAGEGGDVAEGAPKQAREIEQAINSDSSEPKPAKTPTGRSTPTPQPRPGSGGSMFLWLVVPAALVVFYLVAVGVVPAVRRVRARRAASPGARVAGAWRQTVARLRGAGVPVSSGALTAREVASRAEAELGPEAREPLTLLADLANLTTFGAAPVDQADADLAWRQHAAVDALVRRRVPVARRLVRRLSPLSLLR</sequence>
<feature type="transmembrane region" description="Helical" evidence="2">
    <location>
        <begin position="671"/>
        <end position="695"/>
    </location>
</feature>
<dbReference type="EMBL" id="JAATEP010000042">
    <property type="protein sequence ID" value="NJP95782.1"/>
    <property type="molecule type" value="Genomic_DNA"/>
</dbReference>
<feature type="transmembrane region" description="Helical" evidence="2">
    <location>
        <begin position="37"/>
        <end position="56"/>
    </location>
</feature>
<feature type="region of interest" description="Disordered" evidence="1">
    <location>
        <begin position="291"/>
        <end position="320"/>
    </location>
</feature>
<dbReference type="PANTHER" id="PTHR42736">
    <property type="entry name" value="PROTEIN-GLUTAMINE GAMMA-GLUTAMYLTRANSFERASE"/>
    <property type="match status" value="1"/>
</dbReference>
<reference evidence="5 6" key="1">
    <citation type="submission" date="2020-03" db="EMBL/GenBank/DDBJ databases">
        <title>WGS of actinomycetes isolated from Thailand.</title>
        <authorList>
            <person name="Thawai C."/>
        </authorList>
    </citation>
    <scope>NUCLEOTIDE SEQUENCE [LARGE SCALE GENOMIC DNA]</scope>
    <source>
        <strain evidence="5 6">FMUSA5-5</strain>
    </source>
</reference>
<feature type="transmembrane region" description="Helical" evidence="2">
    <location>
        <begin position="148"/>
        <end position="167"/>
    </location>
</feature>
<evidence type="ECO:0000313" key="6">
    <source>
        <dbReference type="Proteomes" id="UP000696294"/>
    </source>
</evidence>
<feature type="region of interest" description="Disordered" evidence="1">
    <location>
        <begin position="533"/>
        <end position="581"/>
    </location>
</feature>
<dbReference type="InterPro" id="IPR021878">
    <property type="entry name" value="TgpA_N"/>
</dbReference>
<gene>
    <name evidence="5" type="ORF">HCN51_41205</name>
</gene>
<dbReference type="InterPro" id="IPR052901">
    <property type="entry name" value="Bact_TGase-like"/>
</dbReference>
<comment type="caution">
    <text evidence="5">The sequence shown here is derived from an EMBL/GenBank/DDBJ whole genome shotgun (WGS) entry which is preliminary data.</text>
</comment>
<evidence type="ECO:0000259" key="3">
    <source>
        <dbReference type="Pfam" id="PF01841"/>
    </source>
</evidence>
<dbReference type="PANTHER" id="PTHR42736:SF1">
    <property type="entry name" value="PROTEIN-GLUTAMINE GAMMA-GLUTAMYLTRANSFERASE"/>
    <property type="match status" value="1"/>
</dbReference>
<dbReference type="InterPro" id="IPR038765">
    <property type="entry name" value="Papain-like_cys_pep_sf"/>
</dbReference>
<feature type="transmembrane region" description="Helical" evidence="2">
    <location>
        <begin position="197"/>
        <end position="220"/>
    </location>
</feature>
<evidence type="ECO:0000256" key="1">
    <source>
        <dbReference type="SAM" id="MobiDB-lite"/>
    </source>
</evidence>
<dbReference type="Pfam" id="PF11992">
    <property type="entry name" value="TgpA_N"/>
    <property type="match status" value="1"/>
</dbReference>
<feature type="transmembrane region" description="Helical" evidence="2">
    <location>
        <begin position="61"/>
        <end position="81"/>
    </location>
</feature>
<feature type="compositionally biased region" description="Gly residues" evidence="1">
    <location>
        <begin position="533"/>
        <end position="570"/>
    </location>
</feature>
<dbReference type="InterPro" id="IPR002931">
    <property type="entry name" value="Transglutaminase-like"/>
</dbReference>
<proteinExistence type="predicted"/>
<dbReference type="Pfam" id="PF01841">
    <property type="entry name" value="Transglut_core"/>
    <property type="match status" value="1"/>
</dbReference>
<dbReference type="Proteomes" id="UP000696294">
    <property type="component" value="Unassembled WGS sequence"/>
</dbReference>
<feature type="compositionally biased region" description="Low complexity" evidence="1">
    <location>
        <begin position="390"/>
        <end position="402"/>
    </location>
</feature>
<keyword evidence="2" id="KW-1133">Transmembrane helix</keyword>
<evidence type="ECO:0000313" key="5">
    <source>
        <dbReference type="EMBL" id="NJP95782.1"/>
    </source>
</evidence>
<feature type="domain" description="Transglutaminase-like" evidence="3">
    <location>
        <begin position="417"/>
        <end position="499"/>
    </location>
</feature>
<feature type="transmembrane region" description="Helical" evidence="2">
    <location>
        <begin position="123"/>
        <end position="143"/>
    </location>
</feature>
<dbReference type="Gene3D" id="3.10.620.30">
    <property type="match status" value="1"/>
</dbReference>
<evidence type="ECO:0000256" key="2">
    <source>
        <dbReference type="SAM" id="Phobius"/>
    </source>
</evidence>
<keyword evidence="2" id="KW-0472">Membrane</keyword>
<feature type="domain" description="Protein-glutamine gamma-glutamyltransferase TgpA N-terminal" evidence="4">
    <location>
        <begin position="20"/>
        <end position="383"/>
    </location>
</feature>
<accession>A0ABX1BH20</accession>
<name>A0ABX1BH20_9ACTN</name>
<protein>
    <submittedName>
        <fullName evidence="5">DUF3488 domain-containing transglutaminase family protein</fullName>
    </submittedName>
</protein>
<feature type="region of interest" description="Disordered" evidence="1">
    <location>
        <begin position="638"/>
        <end position="665"/>
    </location>
</feature>
<keyword evidence="6" id="KW-1185">Reference proteome</keyword>
<keyword evidence="2" id="KW-0812">Transmembrane</keyword>
<evidence type="ECO:0000259" key="4">
    <source>
        <dbReference type="Pfam" id="PF11992"/>
    </source>
</evidence>